<feature type="transmembrane region" description="Helical" evidence="1">
    <location>
        <begin position="117"/>
        <end position="136"/>
    </location>
</feature>
<evidence type="ECO:0000256" key="1">
    <source>
        <dbReference type="SAM" id="Phobius"/>
    </source>
</evidence>
<comment type="caution">
    <text evidence="2">The sequence shown here is derived from an EMBL/GenBank/DDBJ whole genome shotgun (WGS) entry which is preliminary data.</text>
</comment>
<evidence type="ECO:0008006" key="3">
    <source>
        <dbReference type="Google" id="ProtNLM"/>
    </source>
</evidence>
<proteinExistence type="predicted"/>
<organism evidence="2">
    <name type="scientific">Desulfacinum infernum</name>
    <dbReference type="NCBI Taxonomy" id="35837"/>
    <lineage>
        <taxon>Bacteria</taxon>
        <taxon>Pseudomonadati</taxon>
        <taxon>Thermodesulfobacteriota</taxon>
        <taxon>Syntrophobacteria</taxon>
        <taxon>Syntrophobacterales</taxon>
        <taxon>Syntrophobacteraceae</taxon>
        <taxon>Desulfacinum</taxon>
    </lineage>
</organism>
<dbReference type="EMBL" id="DSTK01000030">
    <property type="protein sequence ID" value="HFK97599.1"/>
    <property type="molecule type" value="Genomic_DNA"/>
</dbReference>
<protein>
    <recommendedName>
        <fullName evidence="3">EcsC protein family protein</fullName>
    </recommendedName>
</protein>
<dbReference type="AlphaFoldDB" id="A0A832EJJ7"/>
<keyword evidence="1" id="KW-0472">Membrane</keyword>
<keyword evidence="1" id="KW-0812">Transmembrane</keyword>
<gene>
    <name evidence="2" type="ORF">ENS06_09820</name>
</gene>
<reference evidence="2" key="1">
    <citation type="journal article" date="2020" name="mSystems">
        <title>Genome- and Community-Level Interaction Insights into Carbon Utilization and Element Cycling Functions of Hydrothermarchaeota in Hydrothermal Sediment.</title>
        <authorList>
            <person name="Zhou Z."/>
            <person name="Liu Y."/>
            <person name="Xu W."/>
            <person name="Pan J."/>
            <person name="Luo Z.H."/>
            <person name="Li M."/>
        </authorList>
    </citation>
    <scope>NUCLEOTIDE SEQUENCE [LARGE SCALE GENOMIC DNA]</scope>
    <source>
        <strain evidence="2">SpSt-456</strain>
    </source>
</reference>
<name>A0A832EJJ7_9BACT</name>
<evidence type="ECO:0000313" key="2">
    <source>
        <dbReference type="EMBL" id="HFK97599.1"/>
    </source>
</evidence>
<accession>A0A832EJJ7</accession>
<keyword evidence="1" id="KW-1133">Transmembrane helix</keyword>
<sequence length="201" mass="21666">MTIQNDATNKDENKEVNALQSKLSENMMSVFDFVLSDRSEYFAKNPEKIPDKEDVQSIINSYSQKNAAISCSVGLVPGPLGMIATIPEIFTLIRNQIAMIYDVGMAYGKSKVLNKELISGILISSMGVGAGSLLIMHGNKILVKRVSLRVFQKIIGMLAGRITQQALKSSISKWLPGVGAAAMGNAVDLSISTDGKLHSTC</sequence>